<dbReference type="EC" id="3.4.24.-" evidence="2"/>
<dbReference type="Pfam" id="PF06114">
    <property type="entry name" value="Peptidase_M78"/>
    <property type="match status" value="1"/>
</dbReference>
<dbReference type="GO" id="GO:0006508">
    <property type="term" value="P:proteolysis"/>
    <property type="evidence" value="ECO:0007669"/>
    <property type="project" value="UniProtKB-KW"/>
</dbReference>
<keyword evidence="3" id="KW-1185">Reference proteome</keyword>
<proteinExistence type="predicted"/>
<dbReference type="Gene3D" id="3.30.450.130">
    <property type="entry name" value="irre protein"/>
    <property type="match status" value="1"/>
</dbReference>
<dbReference type="Gene3D" id="1.10.10.2910">
    <property type="match status" value="1"/>
</dbReference>
<keyword evidence="2" id="KW-0378">Hydrolase</keyword>
<dbReference type="PANTHER" id="PTHR43236">
    <property type="entry name" value="ANTITOXIN HIGA1"/>
    <property type="match status" value="1"/>
</dbReference>
<dbReference type="InterPro" id="IPR010359">
    <property type="entry name" value="IrrE_HExxH"/>
</dbReference>
<protein>
    <submittedName>
        <fullName evidence="2">Radiation response metalloprotease IrrE</fullName>
        <ecNumber evidence="2">3.4.24.-</ecNumber>
    </submittedName>
</protein>
<name>A0A399F8Z8_9DEIN</name>
<accession>A0A399F8Z8</accession>
<dbReference type="EMBL" id="QWLB01000033">
    <property type="protein sequence ID" value="RIH91739.1"/>
    <property type="molecule type" value="Genomic_DNA"/>
</dbReference>
<dbReference type="InterPro" id="IPR052345">
    <property type="entry name" value="Rad_response_metalloprotease"/>
</dbReference>
<reference evidence="2 3" key="1">
    <citation type="submission" date="2018-08" db="EMBL/GenBank/DDBJ databases">
        <title>Meiothermus granaticius genome AF-68 sequencing project.</title>
        <authorList>
            <person name="Da Costa M.S."/>
            <person name="Albuquerque L."/>
            <person name="Raposo P."/>
            <person name="Froufe H.J.C."/>
            <person name="Barroso C.S."/>
            <person name="Egas C."/>
        </authorList>
    </citation>
    <scope>NUCLEOTIDE SEQUENCE [LARGE SCALE GENOMIC DNA]</scope>
    <source>
        <strain evidence="2 3">AF-68</strain>
    </source>
</reference>
<dbReference type="Proteomes" id="UP000266178">
    <property type="component" value="Unassembled WGS sequence"/>
</dbReference>
<evidence type="ECO:0000313" key="3">
    <source>
        <dbReference type="Proteomes" id="UP000266178"/>
    </source>
</evidence>
<dbReference type="AlphaFoldDB" id="A0A399F8Z8"/>
<feature type="domain" description="IrrE N-terminal-like" evidence="1">
    <location>
        <begin position="37"/>
        <end position="149"/>
    </location>
</feature>
<comment type="caution">
    <text evidence="2">The sequence shown here is derived from an EMBL/GenBank/DDBJ whole genome shotgun (WGS) entry which is preliminary data.</text>
</comment>
<gene>
    <name evidence="2" type="primary">irrE</name>
    <name evidence="2" type="ORF">Mgrana_02315</name>
</gene>
<keyword evidence="2" id="KW-0645">Protease</keyword>
<dbReference type="OrthoDB" id="9794834at2"/>
<keyword evidence="2" id="KW-0482">Metalloprotease</keyword>
<sequence length="239" mass="26495">MNLRERTLELARAYRKAQAPLTPERLIGGIGASLAYTRFPNDQDGAFDFNTQTILIAEGQSPKRQRFTLAHEVMHCLIYRDDDLLSELHEAYAGQELEAQLEALCNLGAAEMLLPREAVEAGMAKRGQSPRLIPELAEEHQVSEEVAIIALAEYGPSPSLVLVAGGKPMRVFFSARNEKMLDRVRREAQVPKGHPLALVLETALPYKGSAPLPGQRIPYALEAFSKGGRVYAVFREQMN</sequence>
<organism evidence="2 3">
    <name type="scientific">Meiothermus granaticius NBRC 107808</name>
    <dbReference type="NCBI Taxonomy" id="1227551"/>
    <lineage>
        <taxon>Bacteria</taxon>
        <taxon>Thermotogati</taxon>
        <taxon>Deinococcota</taxon>
        <taxon>Deinococci</taxon>
        <taxon>Thermales</taxon>
        <taxon>Thermaceae</taxon>
        <taxon>Meiothermus</taxon>
    </lineage>
</organism>
<dbReference type="PANTHER" id="PTHR43236:SF2">
    <property type="entry name" value="BLL0069 PROTEIN"/>
    <property type="match status" value="1"/>
</dbReference>
<dbReference type="GO" id="GO:0008237">
    <property type="term" value="F:metallopeptidase activity"/>
    <property type="evidence" value="ECO:0007669"/>
    <property type="project" value="UniProtKB-KW"/>
</dbReference>
<dbReference type="RefSeq" id="WP_119357786.1">
    <property type="nucleotide sequence ID" value="NZ_BJXM01000021.1"/>
</dbReference>
<evidence type="ECO:0000259" key="1">
    <source>
        <dbReference type="Pfam" id="PF06114"/>
    </source>
</evidence>
<evidence type="ECO:0000313" key="2">
    <source>
        <dbReference type="EMBL" id="RIH91739.1"/>
    </source>
</evidence>